<proteinExistence type="inferred from homology"/>
<dbReference type="Pfam" id="PF00294">
    <property type="entry name" value="PfkB"/>
    <property type="match status" value="1"/>
</dbReference>
<dbReference type="InterPro" id="IPR029056">
    <property type="entry name" value="Ribokinase-like"/>
</dbReference>
<dbReference type="InterPro" id="IPR011611">
    <property type="entry name" value="PfkB_dom"/>
</dbReference>
<dbReference type="GO" id="GO:0016301">
    <property type="term" value="F:kinase activity"/>
    <property type="evidence" value="ECO:0007669"/>
    <property type="project" value="UniProtKB-KW"/>
</dbReference>
<evidence type="ECO:0000256" key="3">
    <source>
        <dbReference type="ARBA" id="ARBA00022777"/>
    </source>
</evidence>
<evidence type="ECO:0000313" key="5">
    <source>
        <dbReference type="EMBL" id="AGH14005.1"/>
    </source>
</evidence>
<keyword evidence="3 5" id="KW-0418">Kinase</keyword>
<dbReference type="CDD" id="cd01166">
    <property type="entry name" value="KdgK"/>
    <property type="match status" value="1"/>
</dbReference>
<sequence>MNGKKIVTFGELLLRFSKPGQLRLTQGDLFTSKYGGSEANVAVSLATQGENVTYITRLPDTPVGHAGAMNLAQLGVNTSHVLYGGQRIGTYYFEPAAGMRAAKVIYDRSGSAYYDLKPGMIPWREILKDCDYFHVSGITAAISPQAAEATFEALDIADELGVTICFDINYRKNLWKYEGAQPRETLSRMLSRCDMMFGDAIEFDWLSQHPQPPFTAIDSNFEMQMKEYGEWFDELHANYPRVKHWMMGMRNIVSSNHHTLTALLWTEGNLLQAPIIDIPDVIDPVGVGDAFMGGWLHAISLFPDDKQKQLNYSLAAAALKNTIPGDFNLSTEDEILETMKGRHNMSTLYKTFG</sequence>
<dbReference type="SUPFAM" id="SSF53613">
    <property type="entry name" value="Ribokinase-like"/>
    <property type="match status" value="1"/>
</dbReference>
<evidence type="ECO:0000256" key="1">
    <source>
        <dbReference type="ARBA" id="ARBA00010688"/>
    </source>
</evidence>
<evidence type="ECO:0000259" key="4">
    <source>
        <dbReference type="Pfam" id="PF00294"/>
    </source>
</evidence>
<dbReference type="Gene3D" id="3.40.1190.20">
    <property type="match status" value="1"/>
</dbReference>
<protein>
    <submittedName>
        <fullName evidence="5">2-dehydro-3-deoxygluconokinase</fullName>
    </submittedName>
</protein>
<reference evidence="5" key="1">
    <citation type="journal article" date="2014" name="J. Ind. Microbiol. Biotechnol.">
        <title>Analysis of the bovine rumen microbiome reveals a diversity of Sus-like polysaccharide utilization loci from the bacterial phylum Bacteroidetes.</title>
        <authorList>
            <person name="Rosewarne C.P."/>
            <person name="Pope P.B."/>
            <person name="Cheung J.L."/>
            <person name="Morrison M."/>
        </authorList>
    </citation>
    <scope>NUCLEOTIDE SEQUENCE</scope>
    <source>
        <strain evidence="5">Sc00028</strain>
    </source>
</reference>
<dbReference type="PANTHER" id="PTHR43320:SF2">
    <property type="entry name" value="2-DEHYDRO-3-DEOXYGLUCONOKINASE_2-DEHYDRO-3-DEOXYGALACTONOKINASE"/>
    <property type="match status" value="1"/>
</dbReference>
<name>W5QT88_9BACT</name>
<dbReference type="PANTHER" id="PTHR43320">
    <property type="entry name" value="SUGAR KINASE"/>
    <property type="match status" value="1"/>
</dbReference>
<keyword evidence="2" id="KW-0808">Transferase</keyword>
<evidence type="ECO:0000256" key="2">
    <source>
        <dbReference type="ARBA" id="ARBA00022679"/>
    </source>
</evidence>
<dbReference type="EMBL" id="JX424620">
    <property type="protein sequence ID" value="AGH14005.1"/>
    <property type="molecule type" value="Genomic_DNA"/>
</dbReference>
<organism evidence="5">
    <name type="scientific">Prevotella sp. Sc00028</name>
    <dbReference type="NCBI Taxonomy" id="1231728"/>
    <lineage>
        <taxon>Bacteria</taxon>
        <taxon>Pseudomonadati</taxon>
        <taxon>Bacteroidota</taxon>
        <taxon>Bacteroidia</taxon>
        <taxon>Bacteroidales</taxon>
        <taxon>Prevotellaceae</taxon>
        <taxon>Prevotella</taxon>
    </lineage>
</organism>
<comment type="similarity">
    <text evidence="1">Belongs to the carbohydrate kinase PfkB family.</text>
</comment>
<feature type="domain" description="Carbohydrate kinase PfkB" evidence="4">
    <location>
        <begin position="5"/>
        <end position="315"/>
    </location>
</feature>
<accession>W5QT88</accession>
<dbReference type="AlphaFoldDB" id="W5QT88"/>
<dbReference type="InterPro" id="IPR052700">
    <property type="entry name" value="Carb_kinase_PfkB-like"/>
</dbReference>